<protein>
    <submittedName>
        <fullName evidence="2">Uncharacterized protein</fullName>
    </submittedName>
</protein>
<evidence type="ECO:0000313" key="2">
    <source>
        <dbReference type="EMBL" id="EGG06636.1"/>
    </source>
</evidence>
<dbReference type="InParanoid" id="F4RLZ9"/>
<dbReference type="AlphaFoldDB" id="F4RLZ9"/>
<evidence type="ECO:0000256" key="1">
    <source>
        <dbReference type="SAM" id="MobiDB-lite"/>
    </source>
</evidence>
<proteinExistence type="predicted"/>
<dbReference type="RefSeq" id="XP_007410076.1">
    <property type="nucleotide sequence ID" value="XM_007410014.1"/>
</dbReference>
<accession>F4RLZ9</accession>
<dbReference type="VEuPathDB" id="FungiDB:MELLADRAFT_86483"/>
<organism evidence="3">
    <name type="scientific">Melampsora larici-populina (strain 98AG31 / pathotype 3-4-7)</name>
    <name type="common">Poplar leaf rust fungus</name>
    <dbReference type="NCBI Taxonomy" id="747676"/>
    <lineage>
        <taxon>Eukaryota</taxon>
        <taxon>Fungi</taxon>
        <taxon>Dikarya</taxon>
        <taxon>Basidiomycota</taxon>
        <taxon>Pucciniomycotina</taxon>
        <taxon>Pucciniomycetes</taxon>
        <taxon>Pucciniales</taxon>
        <taxon>Melampsoraceae</taxon>
        <taxon>Melampsora</taxon>
    </lineage>
</organism>
<reference evidence="3" key="1">
    <citation type="journal article" date="2011" name="Proc. Natl. Acad. Sci. U.S.A.">
        <title>Obligate biotrophy features unraveled by the genomic analysis of rust fungi.</title>
        <authorList>
            <person name="Duplessis S."/>
            <person name="Cuomo C.A."/>
            <person name="Lin Y.-C."/>
            <person name="Aerts A."/>
            <person name="Tisserant E."/>
            <person name="Veneault-Fourrey C."/>
            <person name="Joly D.L."/>
            <person name="Hacquard S."/>
            <person name="Amselem J."/>
            <person name="Cantarel B.L."/>
            <person name="Chiu R."/>
            <person name="Coutinho P.M."/>
            <person name="Feau N."/>
            <person name="Field M."/>
            <person name="Frey P."/>
            <person name="Gelhaye E."/>
            <person name="Goldberg J."/>
            <person name="Grabherr M.G."/>
            <person name="Kodira C.D."/>
            <person name="Kohler A."/>
            <person name="Kuees U."/>
            <person name="Lindquist E.A."/>
            <person name="Lucas S.M."/>
            <person name="Mago R."/>
            <person name="Mauceli E."/>
            <person name="Morin E."/>
            <person name="Murat C."/>
            <person name="Pangilinan J.L."/>
            <person name="Park R."/>
            <person name="Pearson M."/>
            <person name="Quesneville H."/>
            <person name="Rouhier N."/>
            <person name="Sakthikumar S."/>
            <person name="Salamov A.A."/>
            <person name="Schmutz J."/>
            <person name="Selles B."/>
            <person name="Shapiro H."/>
            <person name="Tanguay P."/>
            <person name="Tuskan G.A."/>
            <person name="Henrissat B."/>
            <person name="Van de Peer Y."/>
            <person name="Rouze P."/>
            <person name="Ellis J.G."/>
            <person name="Dodds P.N."/>
            <person name="Schein J.E."/>
            <person name="Zhong S."/>
            <person name="Hamelin R.C."/>
            <person name="Grigoriev I.V."/>
            <person name="Szabo L.J."/>
            <person name="Martin F."/>
        </authorList>
    </citation>
    <scope>NUCLEOTIDE SEQUENCE [LARGE SCALE GENOMIC DNA]</scope>
    <source>
        <strain evidence="3">98AG31 / pathotype 3-4-7</strain>
    </source>
</reference>
<evidence type="ECO:0000313" key="3">
    <source>
        <dbReference type="Proteomes" id="UP000001072"/>
    </source>
</evidence>
<feature type="region of interest" description="Disordered" evidence="1">
    <location>
        <begin position="70"/>
        <end position="145"/>
    </location>
</feature>
<dbReference type="HOGENOM" id="CLU_602799_0_0_1"/>
<dbReference type="OrthoDB" id="2507165at2759"/>
<feature type="compositionally biased region" description="Low complexity" evidence="1">
    <location>
        <begin position="70"/>
        <end position="85"/>
    </location>
</feature>
<keyword evidence="3" id="KW-1185">Reference proteome</keyword>
<dbReference type="KEGG" id="mlr:MELLADRAFT_86483"/>
<name>F4RLZ9_MELLP</name>
<feature type="compositionally biased region" description="Polar residues" evidence="1">
    <location>
        <begin position="99"/>
        <end position="131"/>
    </location>
</feature>
<dbReference type="EMBL" id="GL883107">
    <property type="protein sequence ID" value="EGG06636.1"/>
    <property type="molecule type" value="Genomic_DNA"/>
</dbReference>
<dbReference type="Proteomes" id="UP000001072">
    <property type="component" value="Unassembled WGS sequence"/>
</dbReference>
<dbReference type="GeneID" id="18934199"/>
<dbReference type="STRING" id="747676.F4RLZ9"/>
<gene>
    <name evidence="2" type="ORF">MELLADRAFT_86483</name>
</gene>
<sequence>MLCGGRTMKDTTRHKALLNHRILVASQERTRDLTKMEESLPYPSEDEEDMKLFQSTNEVSKLIMRQAIYSQNDPSSSRQRSSDPANDADLDVHGHMNGALNSSSEVDMQGLSSGQESPEAQDTPSPGSSHPKNTEKRSISLPMAPEDRAKWDQVAGLFDLNPTSHAQALNISSITGDNNRYHALVCLMHQLRQDFAKQQLGNCSSDHWKPDPDLGPELMRMMRLTLRCHTIESYIIIDSQTEPMEGSFYEKAMQAINSKSDSWKSEYLPPRFGTTSEDKNDHEIFMRLFRDKLREVLEEFRLILLTHIYTPTRKLDDPVQAVPDIIALQGLLFRFFDKNDRRTDEEINAQIDPKATLRFAYLRLEVVEHHLTIPINRRGGPDSSPWSCVDVKLSSLCEKDRTYQRAFGVLVLTRDEGFFDGRMTVKLIKKRYQCRVPTDHEIESITGDWRMYAT</sequence>